<feature type="domain" description="TSCPD" evidence="18">
    <location>
        <begin position="647"/>
        <end position="749"/>
    </location>
</feature>
<evidence type="ECO:0000256" key="11">
    <source>
        <dbReference type="ARBA" id="ARBA00023285"/>
    </source>
</evidence>
<keyword evidence="20" id="KW-1185">Reference proteome</keyword>
<evidence type="ECO:0000256" key="2">
    <source>
        <dbReference type="ARBA" id="ARBA00007405"/>
    </source>
</evidence>
<dbReference type="Pfam" id="PF00317">
    <property type="entry name" value="Ribonuc_red_lgN"/>
    <property type="match status" value="1"/>
</dbReference>
<evidence type="ECO:0000256" key="12">
    <source>
        <dbReference type="ARBA" id="ARBA00025437"/>
    </source>
</evidence>
<dbReference type="SUPFAM" id="SSF48168">
    <property type="entry name" value="R1 subunit of ribonucleotide reductase, N-terminal domain"/>
    <property type="match status" value="1"/>
</dbReference>
<dbReference type="GO" id="GO:0031419">
    <property type="term" value="F:cobalamin binding"/>
    <property type="evidence" value="ECO:0007669"/>
    <property type="project" value="UniProtKB-KW"/>
</dbReference>
<keyword evidence="11 14" id="KW-0170">Cobalt</keyword>
<dbReference type="InterPro" id="IPR008926">
    <property type="entry name" value="RNR_R1-su_N"/>
</dbReference>
<dbReference type="InterPro" id="IPR000788">
    <property type="entry name" value="RNR_lg_C"/>
</dbReference>
<dbReference type="Proteomes" id="UP001056539">
    <property type="component" value="Chromosome"/>
</dbReference>
<dbReference type="Gene3D" id="3.20.70.20">
    <property type="match status" value="1"/>
</dbReference>
<evidence type="ECO:0000259" key="16">
    <source>
        <dbReference type="Pfam" id="PF00317"/>
    </source>
</evidence>
<feature type="domain" description="Ribonucleotide reductase large subunit C-terminal" evidence="17">
    <location>
        <begin position="84"/>
        <end position="615"/>
    </location>
</feature>
<reference evidence="19" key="1">
    <citation type="submission" date="2021-04" db="EMBL/GenBank/DDBJ databases">
        <authorList>
            <person name="Postec A."/>
        </authorList>
    </citation>
    <scope>NUCLEOTIDE SEQUENCE</scope>
    <source>
        <strain evidence="19">F1F22</strain>
    </source>
</reference>
<name>A0AAX3BE53_9SPIR</name>
<keyword evidence="6 14" id="KW-0237">DNA synthesis</keyword>
<feature type="region of interest" description="Disordered" evidence="15">
    <location>
        <begin position="766"/>
        <end position="785"/>
    </location>
</feature>
<comment type="function">
    <text evidence="12 14">Catalyzes the reduction of ribonucleotides to deoxyribonucleotides. May function to provide a pool of deoxyribonucleotide precursors for DNA repair during oxygen limitation and/or for immediate growth after restoration of oxygen.</text>
</comment>
<dbReference type="InterPro" id="IPR024434">
    <property type="entry name" value="TSCPD_dom"/>
</dbReference>
<dbReference type="InterPro" id="IPR013509">
    <property type="entry name" value="RNR_lsu_N"/>
</dbReference>
<comment type="similarity">
    <text evidence="2 14">Belongs to the ribonucleoside diphosphate reductase class-2 family.</text>
</comment>
<sequence length="815" mass="90329">MPFTENALFILEKFYYKRDRNGNLIEKTPEEIFHRVASFVASSEQDPSKRKQMEKVFYNLMLEQKFMFSSPTLFNAKSDFPLCSSCFVGGMEDDMVSIMKAATDTAITFKAGAGMGLNFGVLRPKGARVGRGGTSSGPVSFMRLFDEVGETVKSGGVRRAAFMAMMDVSHPDIEEFISSKDFIAQLKQLYPHLEIPDTFVDNIMNALSERLKETIDDPDIISGTLQQIRRQVFEPLSNMNISVAITDSFMEAVKSDKEFVLDSGHGITKKIRARELFHKIALSAWRTADPGVWFIDCANEYDTVPSFGRILSTNPCGEQSLHSYTSCNLGSINLVAFVKDGKFDWDGYQETIALATRALDDVIDVAAFPTEEFREKTLKIRPVGLGFTGLAEVLFKLRLSYASEEGRAFASAVARELTQHAIRTSIELGKEKGSFPLFEENKEALIRVVKHYFDTEEEKANIEKAILSNGIRNSNWTTLAPTGTISLILDAYTYSLEPQFALAYHKNLVDGGRLVYVDPAFREAVKDDPAIIDKVIENGGSCQNIPGISEEIKKVFVVAHDIHYEDRIKMQACLQRYISNSISSTINLPSTTTVEEIESIYLKAWESGLKGITIYRDGCKSFQPMTTTKKTTSQPVITTESHPRWKRPKTLPAEIIKTKTGSGTLYTSIGLDERGWPIEIFINISKHGSEVSAFSEALGRVISIALQNGVSPLDLADTLIGITGDSITWDNGKVIKSVPDAIGKILKEYGERMVSRAQEGLLFETEPESPAAPDPQHTKSEELPGSSVCPKCGEKTLVKSEDCVNCLSCGYSKCG</sequence>
<evidence type="ECO:0000256" key="5">
    <source>
        <dbReference type="ARBA" id="ARBA00022628"/>
    </source>
</evidence>
<proteinExistence type="inferred from homology"/>
<comment type="cofactor">
    <cofactor evidence="1 14">
        <name>adenosylcob(III)alamin</name>
        <dbReference type="ChEBI" id="CHEBI:18408"/>
    </cofactor>
</comment>
<dbReference type="GO" id="GO:0071897">
    <property type="term" value="P:DNA biosynthetic process"/>
    <property type="evidence" value="ECO:0007669"/>
    <property type="project" value="UniProtKB-KW"/>
</dbReference>
<dbReference type="GO" id="GO:0009263">
    <property type="term" value="P:deoxyribonucleotide biosynthetic process"/>
    <property type="evidence" value="ECO:0007669"/>
    <property type="project" value="UniProtKB-KW"/>
</dbReference>
<evidence type="ECO:0000313" key="20">
    <source>
        <dbReference type="Proteomes" id="UP001056539"/>
    </source>
</evidence>
<dbReference type="CDD" id="cd02888">
    <property type="entry name" value="RNR_II_dimer"/>
    <property type="match status" value="1"/>
</dbReference>
<keyword evidence="10" id="KW-1015">Disulfide bond</keyword>
<evidence type="ECO:0000256" key="4">
    <source>
        <dbReference type="ARBA" id="ARBA00014409"/>
    </source>
</evidence>
<dbReference type="RefSeq" id="WP_271435460.1">
    <property type="nucleotide sequence ID" value="NZ_CP073355.1"/>
</dbReference>
<dbReference type="PANTHER" id="PTHR43371:SF1">
    <property type="entry name" value="RIBONUCLEOSIDE-DIPHOSPHATE REDUCTASE"/>
    <property type="match status" value="1"/>
</dbReference>
<dbReference type="PANTHER" id="PTHR43371">
    <property type="entry name" value="VITAMIN B12-DEPENDENT RIBONUCLEOTIDE REDUCTASE"/>
    <property type="match status" value="1"/>
</dbReference>
<evidence type="ECO:0000256" key="1">
    <source>
        <dbReference type="ARBA" id="ARBA00001922"/>
    </source>
</evidence>
<evidence type="ECO:0000256" key="7">
    <source>
        <dbReference type="ARBA" id="ARBA00022741"/>
    </source>
</evidence>
<keyword evidence="5 14" id="KW-0846">Cobalamin</keyword>
<evidence type="ECO:0000256" key="13">
    <source>
        <dbReference type="ARBA" id="ARBA00047754"/>
    </source>
</evidence>
<dbReference type="SUPFAM" id="SSF51998">
    <property type="entry name" value="PFL-like glycyl radical enzymes"/>
    <property type="match status" value="1"/>
</dbReference>
<dbReference type="EMBL" id="CP073355">
    <property type="protein sequence ID" value="URA10329.1"/>
    <property type="molecule type" value="Genomic_DNA"/>
</dbReference>
<dbReference type="InterPro" id="IPR050862">
    <property type="entry name" value="RdRp_reductase_class-2"/>
</dbReference>
<reference evidence="19" key="2">
    <citation type="submission" date="2022-06" db="EMBL/GenBank/DDBJ databases">
        <title>Thermospira aquatica gen. nov., sp. nov.</title>
        <authorList>
            <person name="Ben Ali Gam Z."/>
            <person name="Labat M."/>
        </authorList>
    </citation>
    <scope>NUCLEOTIDE SEQUENCE</scope>
    <source>
        <strain evidence="19">F1F22</strain>
    </source>
</reference>
<dbReference type="GO" id="GO:0004748">
    <property type="term" value="F:ribonucleoside-diphosphate reductase activity, thioredoxin disulfide as acceptor"/>
    <property type="evidence" value="ECO:0007669"/>
    <property type="project" value="UniProtKB-EC"/>
</dbReference>
<dbReference type="GO" id="GO:0005524">
    <property type="term" value="F:ATP binding"/>
    <property type="evidence" value="ECO:0007669"/>
    <property type="project" value="InterPro"/>
</dbReference>
<comment type="catalytic activity">
    <reaction evidence="13 14">
        <text>a 2'-deoxyribonucleoside 5'-diphosphate + [thioredoxin]-disulfide + H2O = a ribonucleoside 5'-diphosphate + [thioredoxin]-dithiol</text>
        <dbReference type="Rhea" id="RHEA:23252"/>
        <dbReference type="Rhea" id="RHEA-COMP:10698"/>
        <dbReference type="Rhea" id="RHEA-COMP:10700"/>
        <dbReference type="ChEBI" id="CHEBI:15377"/>
        <dbReference type="ChEBI" id="CHEBI:29950"/>
        <dbReference type="ChEBI" id="CHEBI:50058"/>
        <dbReference type="ChEBI" id="CHEBI:57930"/>
        <dbReference type="ChEBI" id="CHEBI:73316"/>
        <dbReference type="EC" id="1.17.4.1"/>
    </reaction>
</comment>
<dbReference type="Pfam" id="PF12637">
    <property type="entry name" value="TSCPD"/>
    <property type="match status" value="1"/>
</dbReference>
<protein>
    <recommendedName>
        <fullName evidence="4 14">Vitamin B12-dependent ribonucleotide reductase</fullName>
        <ecNumber evidence="3 14">1.17.4.1</ecNumber>
    </recommendedName>
</protein>
<evidence type="ECO:0000259" key="18">
    <source>
        <dbReference type="Pfam" id="PF12637"/>
    </source>
</evidence>
<dbReference type="InterPro" id="IPR013344">
    <property type="entry name" value="RNR_NrdJ/NrdZ"/>
</dbReference>
<evidence type="ECO:0000256" key="10">
    <source>
        <dbReference type="ARBA" id="ARBA00023157"/>
    </source>
</evidence>
<organism evidence="19 20">
    <name type="scientific">Thermospira aquatica</name>
    <dbReference type="NCBI Taxonomy" id="2828656"/>
    <lineage>
        <taxon>Bacteria</taxon>
        <taxon>Pseudomonadati</taxon>
        <taxon>Spirochaetota</taxon>
        <taxon>Spirochaetia</taxon>
        <taxon>Brevinematales</taxon>
        <taxon>Thermospiraceae</taxon>
        <taxon>Thermospira</taxon>
    </lineage>
</organism>
<evidence type="ECO:0000256" key="14">
    <source>
        <dbReference type="RuleBase" id="RU364064"/>
    </source>
</evidence>
<accession>A0AAX3BE53</accession>
<feature type="domain" description="Ribonucleotide reductase large subunit N-terminal" evidence="16">
    <location>
        <begin position="3"/>
        <end position="78"/>
    </location>
</feature>
<evidence type="ECO:0000256" key="9">
    <source>
        <dbReference type="ARBA" id="ARBA00023116"/>
    </source>
</evidence>
<dbReference type="KEGG" id="taqu:KDW03_00555"/>
<evidence type="ECO:0000256" key="3">
    <source>
        <dbReference type="ARBA" id="ARBA00012274"/>
    </source>
</evidence>
<dbReference type="NCBIfam" id="TIGR02504">
    <property type="entry name" value="NrdJ_Z"/>
    <property type="match status" value="1"/>
</dbReference>
<keyword evidence="9" id="KW-0215">Deoxyribonucleotide synthesis</keyword>
<keyword evidence="8 14" id="KW-0560">Oxidoreductase</keyword>
<dbReference type="EC" id="1.17.4.1" evidence="3 14"/>
<dbReference type="AlphaFoldDB" id="A0AAX3BE53"/>
<gene>
    <name evidence="19" type="ORF">KDW03_00555</name>
</gene>
<evidence type="ECO:0000256" key="15">
    <source>
        <dbReference type="SAM" id="MobiDB-lite"/>
    </source>
</evidence>
<evidence type="ECO:0000256" key="8">
    <source>
        <dbReference type="ARBA" id="ARBA00023002"/>
    </source>
</evidence>
<dbReference type="Pfam" id="PF02867">
    <property type="entry name" value="Ribonuc_red_lgC"/>
    <property type="match status" value="1"/>
</dbReference>
<evidence type="ECO:0000313" key="19">
    <source>
        <dbReference type="EMBL" id="URA10329.1"/>
    </source>
</evidence>
<dbReference type="PRINTS" id="PR01183">
    <property type="entry name" value="RIBORDTASEM1"/>
</dbReference>
<evidence type="ECO:0000256" key="6">
    <source>
        <dbReference type="ARBA" id="ARBA00022634"/>
    </source>
</evidence>
<keyword evidence="7 14" id="KW-0547">Nucleotide-binding</keyword>
<evidence type="ECO:0000259" key="17">
    <source>
        <dbReference type="Pfam" id="PF02867"/>
    </source>
</evidence>